<organism evidence="1 2">
    <name type="scientific">Acrasis kona</name>
    <dbReference type="NCBI Taxonomy" id="1008807"/>
    <lineage>
        <taxon>Eukaryota</taxon>
        <taxon>Discoba</taxon>
        <taxon>Heterolobosea</taxon>
        <taxon>Tetramitia</taxon>
        <taxon>Eutetramitia</taxon>
        <taxon>Acrasidae</taxon>
        <taxon>Acrasis</taxon>
    </lineage>
</organism>
<dbReference type="Proteomes" id="UP001431209">
    <property type="component" value="Unassembled WGS sequence"/>
</dbReference>
<gene>
    <name evidence="1" type="ORF">AKO1_012541</name>
</gene>
<reference evidence="1 2" key="1">
    <citation type="submission" date="2024-03" db="EMBL/GenBank/DDBJ databases">
        <title>The Acrasis kona genome and developmental transcriptomes reveal deep origins of eukaryotic multicellular pathways.</title>
        <authorList>
            <person name="Sheikh S."/>
            <person name="Fu C.-J."/>
            <person name="Brown M.W."/>
            <person name="Baldauf S.L."/>
        </authorList>
    </citation>
    <scope>NUCLEOTIDE SEQUENCE [LARGE SCALE GENOMIC DNA]</scope>
    <source>
        <strain evidence="1 2">ATCC MYA-3509</strain>
    </source>
</reference>
<keyword evidence="1" id="KW-0689">Ribosomal protein</keyword>
<dbReference type="EMBL" id="JAOPGA020000784">
    <property type="protein sequence ID" value="KAL0481691.1"/>
    <property type="molecule type" value="Genomic_DNA"/>
</dbReference>
<accession>A0AAW2YW49</accession>
<sequence length="139" mass="16175">MMQSPNNSLPSHLVARKLSQDEIDANERKDRLRHTLNNFLWRELKDLQYKRIAKEVQPTFDETLPIEENFITARRLCAGRFPSSYLDKNTSGGEQYKACLVASLFPKRFLDCDKNSLEECMNFNMDETELLAKRGPFNA</sequence>
<name>A0AAW2YW49_9EUKA</name>
<evidence type="ECO:0000313" key="2">
    <source>
        <dbReference type="Proteomes" id="UP001431209"/>
    </source>
</evidence>
<evidence type="ECO:0000313" key="1">
    <source>
        <dbReference type="EMBL" id="KAL0481691.1"/>
    </source>
</evidence>
<comment type="caution">
    <text evidence="1">The sequence shown here is derived from an EMBL/GenBank/DDBJ whole genome shotgun (WGS) entry which is preliminary data.</text>
</comment>
<proteinExistence type="predicted"/>
<protein>
    <submittedName>
        <fullName evidence="1">Ribosomal protein L9</fullName>
    </submittedName>
</protein>
<dbReference type="AlphaFoldDB" id="A0AAW2YW49"/>
<keyword evidence="1" id="KW-0687">Ribonucleoprotein</keyword>
<keyword evidence="2" id="KW-1185">Reference proteome</keyword>
<dbReference type="GO" id="GO:0005840">
    <property type="term" value="C:ribosome"/>
    <property type="evidence" value="ECO:0007669"/>
    <property type="project" value="UniProtKB-KW"/>
</dbReference>